<dbReference type="EMBL" id="FLRA01000023">
    <property type="protein sequence ID" value="SBT18934.1"/>
    <property type="molecule type" value="Genomic_DNA"/>
</dbReference>
<evidence type="ECO:0000313" key="2">
    <source>
        <dbReference type="EMBL" id="SBT21889.1"/>
    </source>
</evidence>
<proteinExistence type="predicted"/>
<keyword evidence="3" id="KW-1185">Reference proteome</keyword>
<reference evidence="2 3" key="2">
    <citation type="submission" date="2016-06" db="EMBL/GenBank/DDBJ databases">
        <authorList>
            <person name="Rodrigo-Torres L."/>
            <person name="Arahal D.R."/>
        </authorList>
    </citation>
    <scope>NUCLEOTIDE SEQUENCE [LARGE SCALE GENOMIC DNA]</scope>
    <source>
        <strain evidence="2 3">CECT 5116</strain>
    </source>
</reference>
<dbReference type="OrthoDB" id="547265at2"/>
<dbReference type="EMBL" id="FLRB01000013">
    <property type="protein sequence ID" value="SBT21889.1"/>
    <property type="molecule type" value="Genomic_DNA"/>
</dbReference>
<protein>
    <submittedName>
        <fullName evidence="1">Uncharacterized protein</fullName>
    </submittedName>
</protein>
<name>A0A1C3JUN4_9GAMM</name>
<dbReference type="InterPro" id="IPR027417">
    <property type="entry name" value="P-loop_NTPase"/>
</dbReference>
<dbReference type="SUPFAM" id="SSF52540">
    <property type="entry name" value="P-loop containing nucleoside triphosphate hydrolases"/>
    <property type="match status" value="1"/>
</dbReference>
<evidence type="ECO:0000313" key="1">
    <source>
        <dbReference type="EMBL" id="SBT18934.1"/>
    </source>
</evidence>
<organism evidence="1 4">
    <name type="scientific">Marinomonas gallaica</name>
    <dbReference type="NCBI Taxonomy" id="1806667"/>
    <lineage>
        <taxon>Bacteria</taxon>
        <taxon>Pseudomonadati</taxon>
        <taxon>Pseudomonadota</taxon>
        <taxon>Gammaproteobacteria</taxon>
        <taxon>Oceanospirillales</taxon>
        <taxon>Oceanospirillaceae</taxon>
        <taxon>Marinomonas</taxon>
    </lineage>
</organism>
<dbReference type="AlphaFoldDB" id="A0A1C3JUN4"/>
<dbReference type="RefSeq" id="WP_067038134.1">
    <property type="nucleotide sequence ID" value="NZ_FLRA01000023.1"/>
</dbReference>
<evidence type="ECO:0000313" key="4">
    <source>
        <dbReference type="Proteomes" id="UP000092871"/>
    </source>
</evidence>
<gene>
    <name evidence="1" type="ORF">MGA5115_03095</name>
    <name evidence="2" type="ORF">MGA5116_02499</name>
</gene>
<dbReference type="Gene3D" id="3.40.50.300">
    <property type="entry name" value="P-loop containing nucleotide triphosphate hydrolases"/>
    <property type="match status" value="1"/>
</dbReference>
<dbReference type="Proteomes" id="UP000092871">
    <property type="component" value="Unassembled WGS sequence"/>
</dbReference>
<accession>A0A1C3JUN4</accession>
<reference evidence="1 4" key="1">
    <citation type="submission" date="2016-06" db="EMBL/GenBank/DDBJ databases">
        <authorList>
            <person name="Kjaerup R.B."/>
            <person name="Dalgaard T.S."/>
            <person name="Juul-Madsen H.R."/>
        </authorList>
    </citation>
    <scope>NUCLEOTIDE SEQUENCE [LARGE SCALE GENOMIC DNA]</scope>
    <source>
        <strain evidence="1 4">CECT 5115</strain>
    </source>
</reference>
<sequence length="346" mass="39416">MKEVVLHIGMHKTGSSAIQNSLRGYHDGVTEYADFEEENHSIPLYTIFSREVYQYHYWQSLGLTQQDIDTKRAQYRIQLDSILSDSTADRIIISGEDISTLSDPSQMDLLQYFADKGVKLSVVCFVRTPKSFAASALQELIKAGVGAFNTEILHPAYIKRLAVFTAHLPRERVIVRDYDSSLSESGDITNSFCHILGIHYDSEPNRTNETLSLTATRLLYRLNNLPISTTGSPQRLNARVLLCQHLMEAFPVANEEKIDKDEQLHFLDHTINVDLDFLATHFDIQYEAVTLEPDFSRAQDYLNDLSEEQKQRFKQYAVEQGLEAMEDESLDSLLIGFYSFILKGLS</sequence>
<dbReference type="Proteomes" id="UP000092840">
    <property type="component" value="Unassembled WGS sequence"/>
</dbReference>
<evidence type="ECO:0000313" key="3">
    <source>
        <dbReference type="Proteomes" id="UP000092840"/>
    </source>
</evidence>